<feature type="compositionally biased region" description="Polar residues" evidence="1">
    <location>
        <begin position="1"/>
        <end position="14"/>
    </location>
</feature>
<keyword evidence="2" id="KW-0812">Transmembrane</keyword>
<feature type="compositionally biased region" description="Low complexity" evidence="1">
    <location>
        <begin position="20"/>
        <end position="31"/>
    </location>
</feature>
<keyword evidence="4" id="KW-1185">Reference proteome</keyword>
<dbReference type="EMBL" id="MU253920">
    <property type="protein sequence ID" value="KAG9244238.1"/>
    <property type="molecule type" value="Genomic_DNA"/>
</dbReference>
<gene>
    <name evidence="3" type="ORF">BJ878DRAFT_79994</name>
</gene>
<reference evidence="3" key="1">
    <citation type="journal article" date="2021" name="IMA Fungus">
        <title>Genomic characterization of three marine fungi, including Emericellopsis atlantica sp. nov. with signatures of a generalist lifestyle and marine biomass degradation.</title>
        <authorList>
            <person name="Hagestad O.C."/>
            <person name="Hou L."/>
            <person name="Andersen J.H."/>
            <person name="Hansen E.H."/>
            <person name="Altermark B."/>
            <person name="Li C."/>
            <person name="Kuhnert E."/>
            <person name="Cox R.J."/>
            <person name="Crous P.W."/>
            <person name="Spatafora J.W."/>
            <person name="Lail K."/>
            <person name="Amirebrahimi M."/>
            <person name="Lipzen A."/>
            <person name="Pangilinan J."/>
            <person name="Andreopoulos W."/>
            <person name="Hayes R.D."/>
            <person name="Ng V."/>
            <person name="Grigoriev I.V."/>
            <person name="Jackson S.A."/>
            <person name="Sutton T.D.S."/>
            <person name="Dobson A.D.W."/>
            <person name="Rama T."/>
        </authorList>
    </citation>
    <scope>NUCLEOTIDE SEQUENCE</scope>
    <source>
        <strain evidence="3">TRa3180A</strain>
    </source>
</reference>
<sequence length="263" mass="28994">MMATTNGRDTTANLNDEEQPLLGGSQPSSSGWRKRLNANVHRDWADIILLLCYVITGVLDSASISTWGSFVSMQTGNTVYIGLGIASPAESKRWIKSGISLISFCVGSFFFSRFHRHFTPSRRWVLCMSFTVQMAFIIVAASIVTWVPRSENELHWSVLVPIALVAFQSCGQAVTSRALKYNALTSVVLTSIYCDLFSDAELFAQYNIERNRRAAAPVLLMIGAVLGGVLARSSLGAEGALWIAAGMKLLVVVSWYLWREEDE</sequence>
<feature type="transmembrane region" description="Helical" evidence="2">
    <location>
        <begin position="124"/>
        <end position="148"/>
    </location>
</feature>
<dbReference type="PANTHER" id="PTHR37488:SF1">
    <property type="entry name" value="DUF1275 DOMAIN PROTEIN"/>
    <property type="match status" value="1"/>
</dbReference>
<evidence type="ECO:0000313" key="4">
    <source>
        <dbReference type="Proteomes" id="UP000887226"/>
    </source>
</evidence>
<name>A0A9P7Z2A0_9HELO</name>
<dbReference type="InterPro" id="IPR010699">
    <property type="entry name" value="DUF1275"/>
</dbReference>
<dbReference type="OrthoDB" id="5288586at2759"/>
<comment type="caution">
    <text evidence="3">The sequence shown here is derived from an EMBL/GenBank/DDBJ whole genome shotgun (WGS) entry which is preliminary data.</text>
</comment>
<proteinExistence type="predicted"/>
<organism evidence="3 4">
    <name type="scientific">Calycina marina</name>
    <dbReference type="NCBI Taxonomy" id="1763456"/>
    <lineage>
        <taxon>Eukaryota</taxon>
        <taxon>Fungi</taxon>
        <taxon>Dikarya</taxon>
        <taxon>Ascomycota</taxon>
        <taxon>Pezizomycotina</taxon>
        <taxon>Leotiomycetes</taxon>
        <taxon>Helotiales</taxon>
        <taxon>Pezizellaceae</taxon>
        <taxon>Calycina</taxon>
    </lineage>
</organism>
<evidence type="ECO:0000256" key="2">
    <source>
        <dbReference type="SAM" id="Phobius"/>
    </source>
</evidence>
<dbReference type="Pfam" id="PF06912">
    <property type="entry name" value="DUF1275"/>
    <property type="match status" value="1"/>
</dbReference>
<feature type="transmembrane region" description="Helical" evidence="2">
    <location>
        <begin position="154"/>
        <end position="174"/>
    </location>
</feature>
<feature type="transmembrane region" description="Helical" evidence="2">
    <location>
        <begin position="44"/>
        <end position="64"/>
    </location>
</feature>
<dbReference type="Proteomes" id="UP000887226">
    <property type="component" value="Unassembled WGS sequence"/>
</dbReference>
<feature type="transmembrane region" description="Helical" evidence="2">
    <location>
        <begin position="94"/>
        <end position="112"/>
    </location>
</feature>
<dbReference type="AlphaFoldDB" id="A0A9P7Z2A0"/>
<keyword evidence="2" id="KW-0472">Membrane</keyword>
<accession>A0A9P7Z2A0</accession>
<feature type="transmembrane region" description="Helical" evidence="2">
    <location>
        <begin position="239"/>
        <end position="258"/>
    </location>
</feature>
<dbReference type="PANTHER" id="PTHR37488">
    <property type="entry name" value="DUF1275 DOMAIN-CONTAINING PROTEIN"/>
    <property type="match status" value="1"/>
</dbReference>
<evidence type="ECO:0000256" key="1">
    <source>
        <dbReference type="SAM" id="MobiDB-lite"/>
    </source>
</evidence>
<evidence type="ECO:0000313" key="3">
    <source>
        <dbReference type="EMBL" id="KAG9244238.1"/>
    </source>
</evidence>
<feature type="transmembrane region" description="Helical" evidence="2">
    <location>
        <begin position="214"/>
        <end position="233"/>
    </location>
</feature>
<feature type="region of interest" description="Disordered" evidence="1">
    <location>
        <begin position="1"/>
        <end position="32"/>
    </location>
</feature>
<evidence type="ECO:0008006" key="5">
    <source>
        <dbReference type="Google" id="ProtNLM"/>
    </source>
</evidence>
<protein>
    <recommendedName>
        <fullName evidence="5">DUF1275 domain protein</fullName>
    </recommendedName>
</protein>
<keyword evidence="2" id="KW-1133">Transmembrane helix</keyword>